<dbReference type="EMBL" id="BOMH01000088">
    <property type="protein sequence ID" value="GID70921.1"/>
    <property type="molecule type" value="Genomic_DNA"/>
</dbReference>
<evidence type="ECO:0000313" key="3">
    <source>
        <dbReference type="Proteomes" id="UP000619479"/>
    </source>
</evidence>
<dbReference type="AlphaFoldDB" id="A0A919ITD9"/>
<comment type="caution">
    <text evidence="2">The sequence shown here is derived from an EMBL/GenBank/DDBJ whole genome shotgun (WGS) entry which is preliminary data.</text>
</comment>
<evidence type="ECO:0000313" key="2">
    <source>
        <dbReference type="EMBL" id="GID70921.1"/>
    </source>
</evidence>
<keyword evidence="3" id="KW-1185">Reference proteome</keyword>
<reference evidence="2" key="1">
    <citation type="submission" date="2021-01" db="EMBL/GenBank/DDBJ databases">
        <title>Whole genome shotgun sequence of Actinoplanes cyaneus NBRC 14990.</title>
        <authorList>
            <person name="Komaki H."/>
            <person name="Tamura T."/>
        </authorList>
    </citation>
    <scope>NUCLEOTIDE SEQUENCE</scope>
    <source>
        <strain evidence="2">NBRC 14990</strain>
    </source>
</reference>
<feature type="region of interest" description="Disordered" evidence="1">
    <location>
        <begin position="47"/>
        <end position="76"/>
    </location>
</feature>
<sequence>MTVVAQNRIDRAADRVGDSRRNGVALAGVTVKSRDAGGMELLDSVRAGRRQSGAQNSSASHTISGHIQPVRQQNGG</sequence>
<dbReference type="RefSeq" id="WP_203755396.1">
    <property type="nucleotide sequence ID" value="NZ_BAAAUC010000080.1"/>
</dbReference>
<protein>
    <submittedName>
        <fullName evidence="2">Uncharacterized protein</fullName>
    </submittedName>
</protein>
<dbReference type="Proteomes" id="UP000619479">
    <property type="component" value="Unassembled WGS sequence"/>
</dbReference>
<proteinExistence type="predicted"/>
<accession>A0A919ITD9</accession>
<organism evidence="2 3">
    <name type="scientific">Actinoplanes cyaneus</name>
    <dbReference type="NCBI Taxonomy" id="52696"/>
    <lineage>
        <taxon>Bacteria</taxon>
        <taxon>Bacillati</taxon>
        <taxon>Actinomycetota</taxon>
        <taxon>Actinomycetes</taxon>
        <taxon>Micromonosporales</taxon>
        <taxon>Micromonosporaceae</taxon>
        <taxon>Actinoplanes</taxon>
    </lineage>
</organism>
<gene>
    <name evidence="2" type="ORF">Acy02nite_88020</name>
</gene>
<name>A0A919ITD9_9ACTN</name>
<feature type="compositionally biased region" description="Polar residues" evidence="1">
    <location>
        <begin position="52"/>
        <end position="76"/>
    </location>
</feature>
<evidence type="ECO:0000256" key="1">
    <source>
        <dbReference type="SAM" id="MobiDB-lite"/>
    </source>
</evidence>